<dbReference type="CDD" id="cd00229">
    <property type="entry name" value="SGNH_hydrolase"/>
    <property type="match status" value="1"/>
</dbReference>
<evidence type="ECO:0000313" key="3">
    <source>
        <dbReference type="Proteomes" id="UP000473325"/>
    </source>
</evidence>
<dbReference type="SUPFAM" id="SSF52266">
    <property type="entry name" value="SGNH hydrolase"/>
    <property type="match status" value="1"/>
</dbReference>
<name>A0A6L7F3X9_9ACTN</name>
<dbReference type="AlphaFoldDB" id="A0A6L7F3X9"/>
<protein>
    <recommendedName>
        <fullName evidence="1">SGNH hydrolase-type esterase domain-containing protein</fullName>
    </recommendedName>
</protein>
<organism evidence="2 3">
    <name type="scientific">Nocardioides flavescens</name>
    <dbReference type="NCBI Taxonomy" id="2691959"/>
    <lineage>
        <taxon>Bacteria</taxon>
        <taxon>Bacillati</taxon>
        <taxon>Actinomycetota</taxon>
        <taxon>Actinomycetes</taxon>
        <taxon>Propionibacteriales</taxon>
        <taxon>Nocardioidaceae</taxon>
        <taxon>Nocardioides</taxon>
    </lineage>
</organism>
<dbReference type="Proteomes" id="UP000473325">
    <property type="component" value="Unassembled WGS sequence"/>
</dbReference>
<feature type="domain" description="SGNH hydrolase-type esterase" evidence="1">
    <location>
        <begin position="66"/>
        <end position="219"/>
    </location>
</feature>
<dbReference type="RefSeq" id="WP_160879839.1">
    <property type="nucleotide sequence ID" value="NZ_WUEK01000016.1"/>
</dbReference>
<dbReference type="EMBL" id="WUEK01000016">
    <property type="protein sequence ID" value="MXG91901.1"/>
    <property type="molecule type" value="Genomic_DNA"/>
</dbReference>
<dbReference type="PANTHER" id="PTHR30383">
    <property type="entry name" value="THIOESTERASE 1/PROTEASE 1/LYSOPHOSPHOLIPASE L1"/>
    <property type="match status" value="1"/>
</dbReference>
<keyword evidence="3" id="KW-1185">Reference proteome</keyword>
<dbReference type="Gene3D" id="3.40.50.1110">
    <property type="entry name" value="SGNH hydrolase"/>
    <property type="match status" value="1"/>
</dbReference>
<dbReference type="InterPro" id="IPR013830">
    <property type="entry name" value="SGNH_hydro"/>
</dbReference>
<gene>
    <name evidence="2" type="ORF">GRQ65_20360</name>
</gene>
<sequence>MLSRGLVVVRSRRRLIVLLAFALVATVVVSGVLTARASGATKCERFATGSAQRAKVVTGTGERVVVIGDSWSAGLGLARPGQSWPSRLAGEVHVAGFSGSGFSAGASECGRRASFAAREPQALRGGADLVVLEGGLNDVDQPSAAIATGFRRAVAEAAPHPVVVVGPASAPSRARWVPRVDALLARLSAEAGVDYVSTADLQLTYLPDQLHLTPAGHRAFGDAVAQRIAALGL</sequence>
<dbReference type="InterPro" id="IPR036514">
    <property type="entry name" value="SGNH_hydro_sf"/>
</dbReference>
<comment type="caution">
    <text evidence="2">The sequence shown here is derived from an EMBL/GenBank/DDBJ whole genome shotgun (WGS) entry which is preliminary data.</text>
</comment>
<accession>A0A6L7F3X9</accession>
<evidence type="ECO:0000313" key="2">
    <source>
        <dbReference type="EMBL" id="MXG91901.1"/>
    </source>
</evidence>
<dbReference type="InterPro" id="IPR051532">
    <property type="entry name" value="Ester_Hydrolysis_Enzymes"/>
</dbReference>
<reference evidence="2 3" key="1">
    <citation type="submission" date="2019-12" db="EMBL/GenBank/DDBJ databases">
        <authorList>
            <person name="Kun Z."/>
        </authorList>
    </citation>
    <scope>NUCLEOTIDE SEQUENCE [LARGE SCALE GENOMIC DNA]</scope>
    <source>
        <strain evidence="2 3">YIM 123512</strain>
    </source>
</reference>
<evidence type="ECO:0000259" key="1">
    <source>
        <dbReference type="Pfam" id="PF13472"/>
    </source>
</evidence>
<dbReference type="Pfam" id="PF13472">
    <property type="entry name" value="Lipase_GDSL_2"/>
    <property type="match status" value="1"/>
</dbReference>
<proteinExistence type="predicted"/>